<dbReference type="Pfam" id="PF20152">
    <property type="entry name" value="DUF6534"/>
    <property type="match status" value="1"/>
</dbReference>
<proteinExistence type="predicted"/>
<evidence type="ECO:0000259" key="2">
    <source>
        <dbReference type="Pfam" id="PF20152"/>
    </source>
</evidence>
<reference evidence="3" key="1">
    <citation type="submission" date="2022-01" db="EMBL/GenBank/DDBJ databases">
        <title>Comparative genomics reveals a dynamic genome evolution in the ectomycorrhizal milk-cap (Lactarius) mushrooms.</title>
        <authorList>
            <consortium name="DOE Joint Genome Institute"/>
            <person name="Lebreton A."/>
            <person name="Tang N."/>
            <person name="Kuo A."/>
            <person name="LaButti K."/>
            <person name="Drula E."/>
            <person name="Barry K."/>
            <person name="Clum A."/>
            <person name="Lipzen A."/>
            <person name="Mousain D."/>
            <person name="Ng V."/>
            <person name="Wang R."/>
            <person name="Wang X."/>
            <person name="Dai Y."/>
            <person name="Henrissat B."/>
            <person name="Grigoriev I.V."/>
            <person name="Guerin-Laguette A."/>
            <person name="Yu F."/>
            <person name="Martin F.M."/>
        </authorList>
    </citation>
    <scope>NUCLEOTIDE SEQUENCE</scope>
    <source>
        <strain evidence="3">QP</strain>
    </source>
</reference>
<protein>
    <recommendedName>
        <fullName evidence="2">DUF6534 domain-containing protein</fullName>
    </recommendedName>
</protein>
<keyword evidence="4" id="KW-1185">Reference proteome</keyword>
<evidence type="ECO:0000256" key="1">
    <source>
        <dbReference type="SAM" id="Phobius"/>
    </source>
</evidence>
<comment type="caution">
    <text evidence="3">The sequence shown here is derived from an EMBL/GenBank/DDBJ whole genome shotgun (WGS) entry which is preliminary data.</text>
</comment>
<dbReference type="EMBL" id="JAKELL010000042">
    <property type="protein sequence ID" value="KAH8988321.1"/>
    <property type="molecule type" value="Genomic_DNA"/>
</dbReference>
<evidence type="ECO:0000313" key="3">
    <source>
        <dbReference type="EMBL" id="KAH8988321.1"/>
    </source>
</evidence>
<organism evidence="3 4">
    <name type="scientific">Lactarius akahatsu</name>
    <dbReference type="NCBI Taxonomy" id="416441"/>
    <lineage>
        <taxon>Eukaryota</taxon>
        <taxon>Fungi</taxon>
        <taxon>Dikarya</taxon>
        <taxon>Basidiomycota</taxon>
        <taxon>Agaricomycotina</taxon>
        <taxon>Agaricomycetes</taxon>
        <taxon>Russulales</taxon>
        <taxon>Russulaceae</taxon>
        <taxon>Lactarius</taxon>
    </lineage>
</organism>
<accession>A0AAD4Q6I8</accession>
<dbReference type="InterPro" id="IPR045339">
    <property type="entry name" value="DUF6534"/>
</dbReference>
<keyword evidence="1" id="KW-0812">Transmembrane</keyword>
<feature type="domain" description="DUF6534" evidence="2">
    <location>
        <begin position="1"/>
        <end position="75"/>
    </location>
</feature>
<keyword evidence="1" id="KW-1133">Transmembrane helix</keyword>
<feature type="transmembrane region" description="Helical" evidence="1">
    <location>
        <begin position="21"/>
        <end position="47"/>
    </location>
</feature>
<gene>
    <name evidence="3" type="ORF">EDB92DRAFT_1871768</name>
</gene>
<dbReference type="AlphaFoldDB" id="A0AAD4Q6I8"/>
<sequence>MLYYLARRRGDGNFSDHALSRIVILAIETNILTTTIGIVALVMVAVYPDKNWYTCPTAFLGKLYSNTLLVSLNNRISLRDAPTRAVGDGPPAVAVSVTSRPRILPGIVHLELEKPSAAFTARQSGDSSGTRVFDIA</sequence>
<name>A0AAD4Q6I8_9AGAM</name>
<evidence type="ECO:0000313" key="4">
    <source>
        <dbReference type="Proteomes" id="UP001201163"/>
    </source>
</evidence>
<dbReference type="Proteomes" id="UP001201163">
    <property type="component" value="Unassembled WGS sequence"/>
</dbReference>
<keyword evidence="1" id="KW-0472">Membrane</keyword>